<feature type="compositionally biased region" description="Basic and acidic residues" evidence="6">
    <location>
        <begin position="294"/>
        <end position="303"/>
    </location>
</feature>
<organism evidence="9 10">
    <name type="scientific">Diaporthe helianthi</name>
    <dbReference type="NCBI Taxonomy" id="158607"/>
    <lineage>
        <taxon>Eukaryota</taxon>
        <taxon>Fungi</taxon>
        <taxon>Dikarya</taxon>
        <taxon>Ascomycota</taxon>
        <taxon>Pezizomycotina</taxon>
        <taxon>Sordariomycetes</taxon>
        <taxon>Sordariomycetidae</taxon>
        <taxon>Diaporthales</taxon>
        <taxon>Diaporthaceae</taxon>
        <taxon>Diaporthe</taxon>
    </lineage>
</organism>
<comment type="subcellular location">
    <subcellularLocation>
        <location evidence="1">Membrane</location>
        <topology evidence="1">Multi-pass membrane protein</topology>
    </subcellularLocation>
</comment>
<evidence type="ECO:0000256" key="2">
    <source>
        <dbReference type="ARBA" id="ARBA00022692"/>
    </source>
</evidence>
<dbReference type="GO" id="GO:0016020">
    <property type="term" value="C:membrane"/>
    <property type="evidence" value="ECO:0007669"/>
    <property type="project" value="UniProtKB-SubCell"/>
</dbReference>
<evidence type="ECO:0000259" key="8">
    <source>
        <dbReference type="Pfam" id="PF20684"/>
    </source>
</evidence>
<feature type="transmembrane region" description="Helical" evidence="7">
    <location>
        <begin position="204"/>
        <end position="230"/>
    </location>
</feature>
<reference evidence="9" key="1">
    <citation type="submission" date="2017-09" db="EMBL/GenBank/DDBJ databases">
        <title>Polyketide synthases of a Diaporthe helianthi virulent isolate.</title>
        <authorList>
            <person name="Baroncelli R."/>
        </authorList>
    </citation>
    <scope>NUCLEOTIDE SEQUENCE [LARGE SCALE GENOMIC DNA]</scope>
    <source>
        <strain evidence="9">7/96</strain>
    </source>
</reference>
<dbReference type="PANTHER" id="PTHR33048">
    <property type="entry name" value="PTH11-LIKE INTEGRAL MEMBRANE PROTEIN (AFU_ORTHOLOGUE AFUA_5G11245)"/>
    <property type="match status" value="1"/>
</dbReference>
<evidence type="ECO:0000256" key="7">
    <source>
        <dbReference type="SAM" id="Phobius"/>
    </source>
</evidence>
<feature type="transmembrane region" description="Helical" evidence="7">
    <location>
        <begin position="43"/>
        <end position="65"/>
    </location>
</feature>
<evidence type="ECO:0000256" key="6">
    <source>
        <dbReference type="SAM" id="MobiDB-lite"/>
    </source>
</evidence>
<dbReference type="AlphaFoldDB" id="A0A2P5HHL9"/>
<feature type="region of interest" description="Disordered" evidence="6">
    <location>
        <begin position="285"/>
        <end position="323"/>
    </location>
</feature>
<dbReference type="InParanoid" id="A0A2P5HHL9"/>
<feature type="transmembrane region" description="Helical" evidence="7">
    <location>
        <begin position="125"/>
        <end position="152"/>
    </location>
</feature>
<feature type="region of interest" description="Disordered" evidence="6">
    <location>
        <begin position="439"/>
        <end position="463"/>
    </location>
</feature>
<dbReference type="InterPro" id="IPR052337">
    <property type="entry name" value="SAT4-like"/>
</dbReference>
<evidence type="ECO:0000313" key="10">
    <source>
        <dbReference type="Proteomes" id="UP000094444"/>
    </source>
</evidence>
<feature type="region of interest" description="Disordered" evidence="6">
    <location>
        <begin position="340"/>
        <end position="421"/>
    </location>
</feature>
<comment type="caution">
    <text evidence="9">The sequence shown here is derived from an EMBL/GenBank/DDBJ whole genome shotgun (WGS) entry which is preliminary data.</text>
</comment>
<feature type="domain" description="Rhodopsin" evidence="8">
    <location>
        <begin position="27"/>
        <end position="275"/>
    </location>
</feature>
<keyword evidence="10" id="KW-1185">Reference proteome</keyword>
<feature type="transmembrane region" description="Helical" evidence="7">
    <location>
        <begin position="85"/>
        <end position="113"/>
    </location>
</feature>
<dbReference type="OrthoDB" id="5331848at2759"/>
<dbReference type="STRING" id="158607.A0A2P5HHL9"/>
<dbReference type="Pfam" id="PF20684">
    <property type="entry name" value="Fung_rhodopsin"/>
    <property type="match status" value="1"/>
</dbReference>
<evidence type="ECO:0000256" key="1">
    <source>
        <dbReference type="ARBA" id="ARBA00004141"/>
    </source>
</evidence>
<feature type="compositionally biased region" description="Polar residues" evidence="6">
    <location>
        <begin position="341"/>
        <end position="354"/>
    </location>
</feature>
<sequence>MNDDDQGPLMCGSVAAALFSATAFTAARFYCSSVVRRRTRREDIIIGLSLIFLWASCILTILAVASGMGKHVEVLTPEQRAAAKFYYLISIWPALLAITVPKVAVAGLIIHIFMPAIWTKTIMTAAVFVGIANYVVISALSTFQCTPLAAAWDPRVAPVRCVNAKLYLDLCYFTSTYSASVDCYLAIYPALVFRKMGFSIIKKIGLSVVLGLGIGVTAVACLKITYLQVLSNDDFTCEHPRASQRTIPRLTIWTITEATVTIVAACIPVLHPLYDRARAGARKVFPGPQRRRGHINDNQEERSTTTTTTDAHRSHGVRLAHPDSPGFWSVKLRSLAAAESWRSSTEGRTVSRGQASGVRGGVDGGELQMADQEEEEGELLQQQQQRRNTRRVSDGAAVVMMHSEGDAEQQQRRRRRRSTGEHWTVSVDRVTELELLDLERGPDRVGHDPGPGGGDHTIAFGQK</sequence>
<evidence type="ECO:0000313" key="9">
    <source>
        <dbReference type="EMBL" id="POS69746.1"/>
    </source>
</evidence>
<dbReference type="Proteomes" id="UP000094444">
    <property type="component" value="Unassembled WGS sequence"/>
</dbReference>
<comment type="similarity">
    <text evidence="5">Belongs to the SAT4 family.</text>
</comment>
<name>A0A2P5HHL9_DIAHE</name>
<keyword evidence="4 7" id="KW-0472">Membrane</keyword>
<feature type="transmembrane region" description="Helical" evidence="7">
    <location>
        <begin position="250"/>
        <end position="274"/>
    </location>
</feature>
<keyword evidence="2 7" id="KW-0812">Transmembrane</keyword>
<proteinExistence type="inferred from homology"/>
<evidence type="ECO:0000256" key="4">
    <source>
        <dbReference type="ARBA" id="ARBA00023136"/>
    </source>
</evidence>
<gene>
    <name evidence="9" type="ORF">DHEL01_v211862</name>
</gene>
<keyword evidence="3 7" id="KW-1133">Transmembrane helix</keyword>
<accession>A0A2P5HHL9</accession>
<feature type="transmembrane region" description="Helical" evidence="7">
    <location>
        <begin position="12"/>
        <end position="31"/>
    </location>
</feature>
<protein>
    <recommendedName>
        <fullName evidence="8">Rhodopsin domain-containing protein</fullName>
    </recommendedName>
</protein>
<dbReference type="InterPro" id="IPR049326">
    <property type="entry name" value="Rhodopsin_dom_fungi"/>
</dbReference>
<evidence type="ECO:0000256" key="5">
    <source>
        <dbReference type="ARBA" id="ARBA00038359"/>
    </source>
</evidence>
<evidence type="ECO:0000256" key="3">
    <source>
        <dbReference type="ARBA" id="ARBA00022989"/>
    </source>
</evidence>
<dbReference type="PANTHER" id="PTHR33048:SF155">
    <property type="entry name" value="INTEGRAL MEMBRANE PROTEIN"/>
    <property type="match status" value="1"/>
</dbReference>
<feature type="transmembrane region" description="Helical" evidence="7">
    <location>
        <begin position="172"/>
        <end position="192"/>
    </location>
</feature>
<dbReference type="EMBL" id="MAVT02002020">
    <property type="protein sequence ID" value="POS69746.1"/>
    <property type="molecule type" value="Genomic_DNA"/>
</dbReference>